<dbReference type="PANTHER" id="PTHR45920">
    <property type="entry name" value="FORMIN HOMOLOGY 2 DOMAIN CONTAINING, ISOFORM I"/>
    <property type="match status" value="1"/>
</dbReference>
<dbReference type="GO" id="GO:0030866">
    <property type="term" value="P:cortical actin cytoskeleton organization"/>
    <property type="evidence" value="ECO:0007669"/>
    <property type="project" value="TreeGrafter"/>
</dbReference>
<keyword evidence="2" id="KW-1185">Reference proteome</keyword>
<dbReference type="KEGG" id="gacu:117538722"/>
<sequence length="249" mass="26485">MCVQTLSALPDQDSFYDVTDSLEQLGMESIVSKQLSNREAEPDLKTQFTLYETSLRNEDGDDVSPLPRKERRKMAAGERSRRSSSQTLPPLSSTNSSPSSSPTPPSLLSPTTTLLSPTLSPSSSPTPPTFLSPTTTLLSPTLSSASSNPAGGSRASSPLSSDCSSSGSQRGSPLPPQTDSNGTTHPEEEEKSPSSARRSFLSHHMSALGLSRRSRLFSKASSFSEEAGNSTSPQMNSEQLRTDSKPSSK</sequence>
<evidence type="ECO:0000256" key="1">
    <source>
        <dbReference type="SAM" id="MobiDB-lite"/>
    </source>
</evidence>
<dbReference type="GeneID" id="117538722"/>
<dbReference type="AlphaFoldDB" id="A0A6P8TXZ0"/>
<feature type="compositionally biased region" description="Low complexity" evidence="1">
    <location>
        <begin position="131"/>
        <end position="172"/>
    </location>
</feature>
<dbReference type="GO" id="GO:0005856">
    <property type="term" value="C:cytoskeleton"/>
    <property type="evidence" value="ECO:0007669"/>
    <property type="project" value="TreeGrafter"/>
</dbReference>
<feature type="compositionally biased region" description="Low complexity" evidence="1">
    <location>
        <begin position="108"/>
        <end position="123"/>
    </location>
</feature>
<feature type="region of interest" description="Disordered" evidence="1">
    <location>
        <begin position="33"/>
        <end position="249"/>
    </location>
</feature>
<evidence type="ECO:0000313" key="2">
    <source>
        <dbReference type="Proteomes" id="UP000515161"/>
    </source>
</evidence>
<dbReference type="RefSeq" id="XP_034060517.1">
    <property type="nucleotide sequence ID" value="XM_034204626.1"/>
</dbReference>
<reference evidence="3" key="1">
    <citation type="submission" date="2025-08" db="UniProtKB">
        <authorList>
            <consortium name="RefSeq"/>
        </authorList>
    </citation>
    <scope>IDENTIFICATION</scope>
</reference>
<dbReference type="InParanoid" id="A0A6P8TXZ0"/>
<dbReference type="GO" id="GO:0005737">
    <property type="term" value="C:cytoplasm"/>
    <property type="evidence" value="ECO:0007669"/>
    <property type="project" value="TreeGrafter"/>
</dbReference>
<proteinExistence type="predicted"/>
<gene>
    <name evidence="3" type="primary">LOC117538722</name>
</gene>
<protein>
    <submittedName>
        <fullName evidence="3">FH1/FH2 domain-containing protein 1-like isoform X1</fullName>
    </submittedName>
</protein>
<feature type="compositionally biased region" description="Basic and acidic residues" evidence="1">
    <location>
        <begin position="240"/>
        <end position="249"/>
    </location>
</feature>
<name>A0A6P8TXZ0_GYMAC</name>
<feature type="compositionally biased region" description="Low complexity" evidence="1">
    <location>
        <begin position="83"/>
        <end position="100"/>
    </location>
</feature>
<accession>A0A6P8TXZ0</accession>
<evidence type="ECO:0000313" key="3">
    <source>
        <dbReference type="RefSeq" id="XP_034060517.1"/>
    </source>
</evidence>
<feature type="compositionally biased region" description="Polar residues" evidence="1">
    <location>
        <begin position="219"/>
        <end position="239"/>
    </location>
</feature>
<dbReference type="PANTHER" id="PTHR45920:SF2">
    <property type="entry name" value="FH1_FH2 DOMAIN-CONTAINING PROTEIN 1"/>
    <property type="match status" value="1"/>
</dbReference>
<dbReference type="InterPro" id="IPR011989">
    <property type="entry name" value="ARM-like"/>
</dbReference>
<dbReference type="GO" id="GO:0051015">
    <property type="term" value="F:actin filament binding"/>
    <property type="evidence" value="ECO:0007669"/>
    <property type="project" value="TreeGrafter"/>
</dbReference>
<dbReference type="Gene3D" id="1.25.10.10">
    <property type="entry name" value="Leucine-rich Repeat Variant"/>
    <property type="match status" value="1"/>
</dbReference>
<dbReference type="OrthoDB" id="9806920at2759"/>
<organism evidence="2 3">
    <name type="scientific">Gymnodraco acuticeps</name>
    <name type="common">Antarctic dragonfish</name>
    <dbReference type="NCBI Taxonomy" id="8218"/>
    <lineage>
        <taxon>Eukaryota</taxon>
        <taxon>Metazoa</taxon>
        <taxon>Chordata</taxon>
        <taxon>Craniata</taxon>
        <taxon>Vertebrata</taxon>
        <taxon>Euteleostomi</taxon>
        <taxon>Actinopterygii</taxon>
        <taxon>Neopterygii</taxon>
        <taxon>Teleostei</taxon>
        <taxon>Neoteleostei</taxon>
        <taxon>Acanthomorphata</taxon>
        <taxon>Eupercaria</taxon>
        <taxon>Perciformes</taxon>
        <taxon>Notothenioidei</taxon>
        <taxon>Bathydraconidae</taxon>
        <taxon>Gymnodraco</taxon>
    </lineage>
</organism>
<dbReference type="Proteomes" id="UP000515161">
    <property type="component" value="Unplaced"/>
</dbReference>